<organism evidence="6 7">
    <name type="scientific">Marinobacter persicus</name>
    <dbReference type="NCBI Taxonomy" id="930118"/>
    <lineage>
        <taxon>Bacteria</taxon>
        <taxon>Pseudomonadati</taxon>
        <taxon>Pseudomonadota</taxon>
        <taxon>Gammaproteobacteria</taxon>
        <taxon>Pseudomonadales</taxon>
        <taxon>Marinobacteraceae</taxon>
        <taxon>Marinobacter</taxon>
    </lineage>
</organism>
<dbReference type="RefSeq" id="WP_104414927.1">
    <property type="nucleotide sequence ID" value="NZ_PTIT01000002.1"/>
</dbReference>
<dbReference type="Proteomes" id="UP000239446">
    <property type="component" value="Unassembled WGS sequence"/>
</dbReference>
<protein>
    <recommendedName>
        <fullName evidence="9">Taurine transport system permease protein</fullName>
    </recommendedName>
</protein>
<keyword evidence="4" id="KW-0812">Transmembrane</keyword>
<evidence type="ECO:0008006" key="9">
    <source>
        <dbReference type="Google" id="ProtNLM"/>
    </source>
</evidence>
<keyword evidence="2" id="KW-0813">Transport</keyword>
<reference evidence="6 7" key="2">
    <citation type="submission" date="2018-02" db="EMBL/GenBank/DDBJ databases">
        <title>Subsurface microbial communities from deep shales in Ohio and West Virginia, USA.</title>
        <authorList>
            <person name="Wrighton K."/>
        </authorList>
    </citation>
    <scope>NUCLEOTIDE SEQUENCE [LARGE SCALE GENOMIC DNA]</scope>
    <source>
        <strain evidence="6 7">UTICA-S1B9</strain>
    </source>
</reference>
<reference evidence="5 8" key="1">
    <citation type="submission" date="2018-02" db="EMBL/GenBank/DDBJ databases">
        <title>Deep subsurface shale carbon reservoir microbial communities from Ohio and West Virginia, USA.</title>
        <authorList>
            <person name="Wrighton K."/>
        </authorList>
    </citation>
    <scope>NUCLEOTIDE SEQUENCE [LARGE SCALE GENOMIC DNA]</scope>
    <source>
        <strain evidence="5 8">UTICA-S1B6</strain>
    </source>
</reference>
<feature type="transmembrane region" description="Helical" evidence="4">
    <location>
        <begin position="37"/>
        <end position="57"/>
    </location>
</feature>
<evidence type="ECO:0000256" key="2">
    <source>
        <dbReference type="ARBA" id="ARBA00022448"/>
    </source>
</evidence>
<evidence type="ECO:0000256" key="3">
    <source>
        <dbReference type="ARBA" id="ARBA00022475"/>
    </source>
</evidence>
<accession>A0A2S6GA27</accession>
<comment type="caution">
    <text evidence="6">The sequence shown here is derived from an EMBL/GenBank/DDBJ whole genome shotgun (WGS) entry which is preliminary data.</text>
</comment>
<keyword evidence="3" id="KW-1003">Cell membrane</keyword>
<dbReference type="OrthoDB" id="8138334at2"/>
<evidence type="ECO:0000313" key="7">
    <source>
        <dbReference type="Proteomes" id="UP000239446"/>
    </source>
</evidence>
<dbReference type="Proteomes" id="UP000239648">
    <property type="component" value="Unassembled WGS sequence"/>
</dbReference>
<dbReference type="GO" id="GO:0005886">
    <property type="term" value="C:plasma membrane"/>
    <property type="evidence" value="ECO:0007669"/>
    <property type="project" value="UniProtKB-SubCell"/>
</dbReference>
<dbReference type="GO" id="GO:0010438">
    <property type="term" value="P:cellular response to sulfur starvation"/>
    <property type="evidence" value="ECO:0007669"/>
    <property type="project" value="TreeGrafter"/>
</dbReference>
<dbReference type="PANTHER" id="PTHR30151:SF25">
    <property type="entry name" value="TAURINE TRANSPORT SYSTEM PERMEASE PROTEIN TAUC"/>
    <property type="match status" value="1"/>
</dbReference>
<comment type="subcellular location">
    <subcellularLocation>
        <location evidence="1">Cell membrane</location>
        <topology evidence="1">Multi-pass membrane protein</topology>
    </subcellularLocation>
</comment>
<proteinExistence type="predicted"/>
<dbReference type="PANTHER" id="PTHR30151">
    <property type="entry name" value="ALKANE SULFONATE ABC TRANSPORTER-RELATED, MEMBRANE SUBUNIT"/>
    <property type="match status" value="1"/>
</dbReference>
<keyword evidence="4" id="KW-1133">Transmembrane helix</keyword>
<feature type="transmembrane region" description="Helical" evidence="4">
    <location>
        <begin position="12"/>
        <end position="31"/>
    </location>
</feature>
<evidence type="ECO:0000313" key="5">
    <source>
        <dbReference type="EMBL" id="PPK53338.1"/>
    </source>
</evidence>
<evidence type="ECO:0000313" key="6">
    <source>
        <dbReference type="EMBL" id="PPK56175.1"/>
    </source>
</evidence>
<keyword evidence="8" id="KW-1185">Reference proteome</keyword>
<dbReference type="EMBL" id="PTIT01000002">
    <property type="protein sequence ID" value="PPK53338.1"/>
    <property type="molecule type" value="Genomic_DNA"/>
</dbReference>
<sequence length="75" mass="8175">MARKTTLSCGLPIDLMASRIIVVSPGLGFMVLNASEFLNADIVIMGIVVIGLIALAFDVLMRFIERRLVPWKGAE</sequence>
<evidence type="ECO:0000256" key="1">
    <source>
        <dbReference type="ARBA" id="ARBA00004651"/>
    </source>
</evidence>
<name>A0A2S6GA27_9GAMM</name>
<gene>
    <name evidence="6" type="ORF">B0H24_1002139</name>
    <name evidence="5" type="ORF">BY455_102139</name>
</gene>
<dbReference type="AlphaFoldDB" id="A0A2S6GA27"/>
<evidence type="ECO:0000313" key="8">
    <source>
        <dbReference type="Proteomes" id="UP000239648"/>
    </source>
</evidence>
<keyword evidence="4" id="KW-0472">Membrane</keyword>
<dbReference type="EMBL" id="PTIU01000002">
    <property type="protein sequence ID" value="PPK56175.1"/>
    <property type="molecule type" value="Genomic_DNA"/>
</dbReference>
<evidence type="ECO:0000256" key="4">
    <source>
        <dbReference type="SAM" id="Phobius"/>
    </source>
</evidence>